<dbReference type="PANTHER" id="PTHR45710:SF26">
    <property type="entry name" value="RH26557P"/>
    <property type="match status" value="1"/>
</dbReference>
<evidence type="ECO:0000259" key="4">
    <source>
        <dbReference type="PROSITE" id="PS50041"/>
    </source>
</evidence>
<dbReference type="Proteomes" id="UP000264800">
    <property type="component" value="Unplaced"/>
</dbReference>
<keyword evidence="3" id="KW-0472">Membrane</keyword>
<reference evidence="5" key="2">
    <citation type="submission" date="2025-09" db="UniProtKB">
        <authorList>
            <consortium name="Ensembl"/>
        </authorList>
    </citation>
    <scope>IDENTIFICATION</scope>
</reference>
<dbReference type="GeneID" id="108250292"/>
<dbReference type="PANTHER" id="PTHR45710">
    <property type="entry name" value="C-TYPE LECTIN DOMAIN-CONTAINING PROTEIN 180"/>
    <property type="match status" value="1"/>
</dbReference>
<dbReference type="RefSeq" id="XP_017295588.1">
    <property type="nucleotide sequence ID" value="XM_017440099.3"/>
</dbReference>
<proteinExistence type="predicted"/>
<keyword evidence="3" id="KW-0812">Transmembrane</keyword>
<dbReference type="PROSITE" id="PS50041">
    <property type="entry name" value="C_TYPE_LECTIN_2"/>
    <property type="match status" value="1"/>
</dbReference>
<evidence type="ECO:0000256" key="1">
    <source>
        <dbReference type="ARBA" id="ARBA00004401"/>
    </source>
</evidence>
<dbReference type="InterPro" id="IPR016186">
    <property type="entry name" value="C-type_lectin-like/link_sf"/>
</dbReference>
<evidence type="ECO:0000313" key="5">
    <source>
        <dbReference type="Ensembl" id="ENSKMAP00000003088.1"/>
    </source>
</evidence>
<dbReference type="SMART" id="SM00034">
    <property type="entry name" value="CLECT"/>
    <property type="match status" value="1"/>
</dbReference>
<dbReference type="KEGG" id="kmr:108250292"/>
<keyword evidence="6" id="KW-1185">Reference proteome</keyword>
<name>A0A3Q2ZHN6_KRYMA</name>
<protein>
    <submittedName>
        <fullName evidence="5">Natural killer cells antigen CD94-like</fullName>
    </submittedName>
</protein>
<feature type="transmembrane region" description="Helical" evidence="3">
    <location>
        <begin position="57"/>
        <end position="82"/>
    </location>
</feature>
<feature type="domain" description="C-type lectin" evidence="4">
    <location>
        <begin position="153"/>
        <end position="276"/>
    </location>
</feature>
<sequence>MDEELNYATVTFKTNGVAEFRKSNSLEIIYDEVKLWDAHPIISENKRKAHIFSLHRLVLVSLGIICIILASVIISLSISFTYKHRRQNMTFTMQNLKLQAENEALKRRTEELVRERDQLNWTIGVILQYDNFPVKEHCPQKSCKPCLDDWVLFQSNCYLFTNHDYYSQWKNWEKSREFCQEQKADLVVIESLEEQEFINNHTTEYSDPKHGYWIGLRDKSMMETWTWVDGSNVTVMFWSAEQPAYRSSCALSNPHADPSSTWVKQGCDMRNRWICEGRALIRNP</sequence>
<evidence type="ECO:0000256" key="3">
    <source>
        <dbReference type="SAM" id="Phobius"/>
    </source>
</evidence>
<comment type="subcellular location">
    <subcellularLocation>
        <location evidence="1">Cell membrane</location>
        <topology evidence="1">Single-pass type II membrane protein</topology>
    </subcellularLocation>
</comment>
<keyword evidence="2" id="KW-0175">Coiled coil</keyword>
<evidence type="ECO:0000256" key="2">
    <source>
        <dbReference type="SAM" id="Coils"/>
    </source>
</evidence>
<dbReference type="GO" id="GO:0005886">
    <property type="term" value="C:plasma membrane"/>
    <property type="evidence" value="ECO:0007669"/>
    <property type="project" value="UniProtKB-SubCell"/>
</dbReference>
<dbReference type="GeneTree" id="ENSGT01030000234575"/>
<dbReference type="InterPro" id="IPR050828">
    <property type="entry name" value="C-type_lectin/matrix_domain"/>
</dbReference>
<dbReference type="InterPro" id="IPR016187">
    <property type="entry name" value="CTDL_fold"/>
</dbReference>
<dbReference type="InterPro" id="IPR001304">
    <property type="entry name" value="C-type_lectin-like"/>
</dbReference>
<dbReference type="OMA" id="ICETRVL"/>
<dbReference type="Ensembl" id="ENSKMAT00000003151.1">
    <property type="protein sequence ID" value="ENSKMAP00000003088.1"/>
    <property type="gene ID" value="ENSKMAG00000002362.1"/>
</dbReference>
<reference evidence="5" key="1">
    <citation type="submission" date="2025-08" db="UniProtKB">
        <authorList>
            <consortium name="Ensembl"/>
        </authorList>
    </citation>
    <scope>IDENTIFICATION</scope>
</reference>
<feature type="coiled-coil region" evidence="2">
    <location>
        <begin position="95"/>
        <end position="122"/>
    </location>
</feature>
<organism evidence="5 6">
    <name type="scientific">Kryptolebias marmoratus</name>
    <name type="common">Mangrove killifish</name>
    <name type="synonym">Rivulus marmoratus</name>
    <dbReference type="NCBI Taxonomy" id="37003"/>
    <lineage>
        <taxon>Eukaryota</taxon>
        <taxon>Metazoa</taxon>
        <taxon>Chordata</taxon>
        <taxon>Craniata</taxon>
        <taxon>Vertebrata</taxon>
        <taxon>Euteleostomi</taxon>
        <taxon>Actinopterygii</taxon>
        <taxon>Neopterygii</taxon>
        <taxon>Teleostei</taxon>
        <taxon>Neoteleostei</taxon>
        <taxon>Acanthomorphata</taxon>
        <taxon>Ovalentaria</taxon>
        <taxon>Atherinomorphae</taxon>
        <taxon>Cyprinodontiformes</taxon>
        <taxon>Rivulidae</taxon>
        <taxon>Kryptolebias</taxon>
    </lineage>
</organism>
<keyword evidence="3" id="KW-1133">Transmembrane helix</keyword>
<dbReference type="SUPFAM" id="SSF56436">
    <property type="entry name" value="C-type lectin-like"/>
    <property type="match status" value="1"/>
</dbReference>
<dbReference type="OrthoDB" id="2142683at2759"/>
<evidence type="ECO:0000313" key="6">
    <source>
        <dbReference type="Proteomes" id="UP000264800"/>
    </source>
</evidence>
<dbReference type="Gene3D" id="3.10.100.10">
    <property type="entry name" value="Mannose-Binding Protein A, subunit A"/>
    <property type="match status" value="1"/>
</dbReference>
<dbReference type="Pfam" id="PF00059">
    <property type="entry name" value="Lectin_C"/>
    <property type="match status" value="1"/>
</dbReference>
<dbReference type="AlphaFoldDB" id="A0A3Q2ZHN6"/>
<accession>A0A3Q2ZHN6</accession>